<evidence type="ECO:0000256" key="1">
    <source>
        <dbReference type="ARBA" id="ARBA00023604"/>
    </source>
</evidence>
<dbReference type="PANTHER" id="PTHR34598">
    <property type="entry name" value="BLL6449 PROTEIN"/>
    <property type="match status" value="1"/>
</dbReference>
<protein>
    <submittedName>
        <fullName evidence="2">Uncharacterized protein</fullName>
    </submittedName>
</protein>
<evidence type="ECO:0000313" key="2">
    <source>
        <dbReference type="EMBL" id="RFU26345.1"/>
    </source>
</evidence>
<dbReference type="STRING" id="5539.A0A3E2GYW1"/>
<dbReference type="OMA" id="CEFEYIR"/>
<dbReference type="InterPro" id="IPR044053">
    <property type="entry name" value="AsaB-like"/>
</dbReference>
<dbReference type="GO" id="GO:0016491">
    <property type="term" value="F:oxidoreductase activity"/>
    <property type="evidence" value="ECO:0007669"/>
    <property type="project" value="InterPro"/>
</dbReference>
<accession>A0A3E2GYW1</accession>
<sequence>MATQVTMNFLQELHRYQEEQPYEIFGYPNPDSPIISNCEFKAVDGIPLHNAREEMEKFTLDSTGFMFLNSPSKELLTAQAIEDASGGEDAINAFVQETIGFVKEALHATQVKEWPNEVKSGRYQKDSEDGTSLCVFDSLRYAPCSLNVNEILITATDFSYKGGRDRMEMHLLPEELQLLQSGKYRAILVNAWRPLIKVENAPLVLCDRRSVKNEDIVEADKVLPDKVERGAFVFYRSEHQWYYLPDQTPDELTLFTVWSPQNGHTSSAYQSLIANLPTEDLNSPRRESVELRTIVLLPV</sequence>
<gene>
    <name evidence="2" type="ORF">B7463_g9993</name>
</gene>
<dbReference type="OrthoDB" id="412788at2759"/>
<reference evidence="2 3" key="1">
    <citation type="submission" date="2018-05" db="EMBL/GenBank/DDBJ databases">
        <title>Draft genome sequence of Scytalidium lignicola DSM 105466, a ubiquitous saprotrophic fungus.</title>
        <authorList>
            <person name="Buettner E."/>
            <person name="Gebauer A.M."/>
            <person name="Hofrichter M."/>
            <person name="Liers C."/>
            <person name="Kellner H."/>
        </authorList>
    </citation>
    <scope>NUCLEOTIDE SEQUENCE [LARGE SCALE GENOMIC DNA]</scope>
    <source>
        <strain evidence="2 3">DSM 105466</strain>
    </source>
</reference>
<proteinExistence type="inferred from homology"/>
<keyword evidence="3" id="KW-1185">Reference proteome</keyword>
<dbReference type="NCBIfam" id="NF041278">
    <property type="entry name" value="CmcJ_NvfI_EfuI"/>
    <property type="match status" value="1"/>
</dbReference>
<dbReference type="AlphaFoldDB" id="A0A3E2GYW1"/>
<dbReference type="Proteomes" id="UP000258309">
    <property type="component" value="Unassembled WGS sequence"/>
</dbReference>
<comment type="similarity">
    <text evidence="1">Belongs to the asaB hydroxylase/desaturase family.</text>
</comment>
<feature type="non-terminal residue" evidence="2">
    <location>
        <position position="1"/>
    </location>
</feature>
<name>A0A3E2GYW1_SCYLI</name>
<dbReference type="EMBL" id="NCSJ02000268">
    <property type="protein sequence ID" value="RFU26345.1"/>
    <property type="molecule type" value="Genomic_DNA"/>
</dbReference>
<evidence type="ECO:0000313" key="3">
    <source>
        <dbReference type="Proteomes" id="UP000258309"/>
    </source>
</evidence>
<organism evidence="2 3">
    <name type="scientific">Scytalidium lignicola</name>
    <name type="common">Hyphomycete</name>
    <dbReference type="NCBI Taxonomy" id="5539"/>
    <lineage>
        <taxon>Eukaryota</taxon>
        <taxon>Fungi</taxon>
        <taxon>Dikarya</taxon>
        <taxon>Ascomycota</taxon>
        <taxon>Pezizomycotina</taxon>
        <taxon>Leotiomycetes</taxon>
        <taxon>Leotiomycetes incertae sedis</taxon>
        <taxon>Scytalidium</taxon>
    </lineage>
</organism>
<comment type="caution">
    <text evidence="2">The sequence shown here is derived from an EMBL/GenBank/DDBJ whole genome shotgun (WGS) entry which is preliminary data.</text>
</comment>
<dbReference type="PANTHER" id="PTHR34598:SF3">
    <property type="entry name" value="OXIDOREDUCTASE AN1597"/>
    <property type="match status" value="1"/>
</dbReference>
<feature type="non-terminal residue" evidence="2">
    <location>
        <position position="299"/>
    </location>
</feature>